<comment type="caution">
    <text evidence="1">The sequence shown here is derived from an EMBL/GenBank/DDBJ whole genome shotgun (WGS) entry which is preliminary data.</text>
</comment>
<evidence type="ECO:0000313" key="2">
    <source>
        <dbReference type="Proteomes" id="UP000318864"/>
    </source>
</evidence>
<organism evidence="1 2">
    <name type="scientific">Salinadaptatus halalkaliphilus</name>
    <dbReference type="NCBI Taxonomy" id="2419781"/>
    <lineage>
        <taxon>Archaea</taxon>
        <taxon>Methanobacteriati</taxon>
        <taxon>Methanobacteriota</taxon>
        <taxon>Stenosarchaea group</taxon>
        <taxon>Halobacteria</taxon>
        <taxon>Halobacteriales</taxon>
        <taxon>Natrialbaceae</taxon>
        <taxon>Salinadaptatus</taxon>
    </lineage>
</organism>
<dbReference type="AlphaFoldDB" id="A0A4S3TNP7"/>
<dbReference type="SUPFAM" id="SSF53098">
    <property type="entry name" value="Ribonuclease H-like"/>
    <property type="match status" value="1"/>
</dbReference>
<accession>A0A4S3TNP7</accession>
<gene>
    <name evidence="1" type="ORF">D8Y22_11230</name>
</gene>
<dbReference type="Proteomes" id="UP000318864">
    <property type="component" value="Unassembled WGS sequence"/>
</dbReference>
<reference evidence="1 2" key="1">
    <citation type="submission" date="2018-10" db="EMBL/GenBank/DDBJ databases">
        <title>Natronolimnobius sp. XQ-INN 246 isolated from Inner Mongolia Autonomous Region of China.</title>
        <authorList>
            <person name="Xue Q."/>
        </authorList>
    </citation>
    <scope>NUCLEOTIDE SEQUENCE [LARGE SCALE GENOMIC DNA]</scope>
    <source>
        <strain evidence="1 2">XQ-INN 246</strain>
    </source>
</reference>
<dbReference type="OrthoDB" id="323192at2157"/>
<proteinExistence type="predicted"/>
<evidence type="ECO:0000313" key="1">
    <source>
        <dbReference type="EMBL" id="THE64755.1"/>
    </source>
</evidence>
<sequence length="235" mass="26953">MGSLAIDIETASPFREPQHEDFENTDYFELVAVALGYQSSPGDEVETSVLFREGGWETESTATLLERVIEWCDGKEIDRTLTYNGSGFDAIHLRNWASDVDEHGLGSDTRERIDRLFSNHVDLSVPVGERYADQLDYPDFPKFEDACSWEDIETTPTYYSDYDIDEGILENSEIDDNQVEGWHIGTTWGERYVQWIEAGLQEQKSFIELQRLIEDYATADVRPLYELHTALSQEA</sequence>
<name>A0A4S3TNP7_9EURY</name>
<dbReference type="RefSeq" id="WP_141464790.1">
    <property type="nucleotide sequence ID" value="NZ_RBZW01000026.1"/>
</dbReference>
<dbReference type="InterPro" id="IPR012337">
    <property type="entry name" value="RNaseH-like_sf"/>
</dbReference>
<dbReference type="EMBL" id="RBZW01000026">
    <property type="protein sequence ID" value="THE64755.1"/>
    <property type="molecule type" value="Genomic_DNA"/>
</dbReference>
<keyword evidence="2" id="KW-1185">Reference proteome</keyword>
<protein>
    <submittedName>
        <fullName evidence="1">Uncharacterized protein</fullName>
    </submittedName>
</protein>